<dbReference type="EMBL" id="NCSJ02000193">
    <property type="protein sequence ID" value="RFU27724.1"/>
    <property type="molecule type" value="Genomic_DNA"/>
</dbReference>
<protein>
    <submittedName>
        <fullName evidence="2">Uncharacterized protein</fullName>
    </submittedName>
</protein>
<comment type="caution">
    <text evidence="2">The sequence shown here is derived from an EMBL/GenBank/DDBJ whole genome shotgun (WGS) entry which is preliminary data.</text>
</comment>
<feature type="non-terminal residue" evidence="2">
    <location>
        <position position="1"/>
    </location>
</feature>
<feature type="region of interest" description="Disordered" evidence="1">
    <location>
        <begin position="173"/>
        <end position="225"/>
    </location>
</feature>
<evidence type="ECO:0000313" key="3">
    <source>
        <dbReference type="Proteomes" id="UP000258309"/>
    </source>
</evidence>
<reference evidence="2 3" key="1">
    <citation type="submission" date="2018-05" db="EMBL/GenBank/DDBJ databases">
        <title>Draft genome sequence of Scytalidium lignicola DSM 105466, a ubiquitous saprotrophic fungus.</title>
        <authorList>
            <person name="Buettner E."/>
            <person name="Gebauer A.M."/>
            <person name="Hofrichter M."/>
            <person name="Liers C."/>
            <person name="Kellner H."/>
        </authorList>
    </citation>
    <scope>NUCLEOTIDE SEQUENCE [LARGE SCALE GENOMIC DNA]</scope>
    <source>
        <strain evidence="2 3">DSM 105466</strain>
    </source>
</reference>
<feature type="non-terminal residue" evidence="2">
    <location>
        <position position="225"/>
    </location>
</feature>
<accession>A0A3E2H2V1</accession>
<evidence type="ECO:0000313" key="2">
    <source>
        <dbReference type="EMBL" id="RFU27724.1"/>
    </source>
</evidence>
<dbReference type="Proteomes" id="UP000258309">
    <property type="component" value="Unassembled WGS sequence"/>
</dbReference>
<proteinExistence type="predicted"/>
<organism evidence="2 3">
    <name type="scientific">Scytalidium lignicola</name>
    <name type="common">Hyphomycete</name>
    <dbReference type="NCBI Taxonomy" id="5539"/>
    <lineage>
        <taxon>Eukaryota</taxon>
        <taxon>Fungi</taxon>
        <taxon>Dikarya</taxon>
        <taxon>Ascomycota</taxon>
        <taxon>Pezizomycotina</taxon>
        <taxon>Leotiomycetes</taxon>
        <taxon>Leotiomycetes incertae sedis</taxon>
        <taxon>Scytalidium</taxon>
    </lineage>
</organism>
<keyword evidence="3" id="KW-1185">Reference proteome</keyword>
<feature type="compositionally biased region" description="Basic and acidic residues" evidence="1">
    <location>
        <begin position="213"/>
        <end position="225"/>
    </location>
</feature>
<name>A0A3E2H2V1_SCYLI</name>
<feature type="compositionally biased region" description="Acidic residues" evidence="1">
    <location>
        <begin position="177"/>
        <end position="207"/>
    </location>
</feature>
<dbReference type="AlphaFoldDB" id="A0A3E2H2V1"/>
<dbReference type="OrthoDB" id="10578243at2759"/>
<feature type="region of interest" description="Disordered" evidence="1">
    <location>
        <begin position="40"/>
        <end position="79"/>
    </location>
</feature>
<sequence>MASSSLQSNLHKDCYRDAQTGHIVFGRGLFAPEVHFPTSKRAQSQFGNARLPTPPMSEEEKEDESQDYRHPVPAPNKSGWVIDDISGRQRKRLMMDDLAPAMRQRWIERQLDLQQQEEQEVGEDIEMGEIKRVRWDEESLAAQRREPRPEKAGQLRAMVRAWERNEAATLLRRWWDDGEDADDEREEEDDNDNDDESGEESGNDSDNDTLSAYRRENESWRFWIE</sequence>
<gene>
    <name evidence="2" type="ORF">B7463_g8620</name>
</gene>
<evidence type="ECO:0000256" key="1">
    <source>
        <dbReference type="SAM" id="MobiDB-lite"/>
    </source>
</evidence>